<proteinExistence type="inferred from homology"/>
<name>A0A3E2HEP8_SCYLI</name>
<dbReference type="PANTHER" id="PTHR11002">
    <property type="entry name" value="CARBONIC ANHYDRASE"/>
    <property type="match status" value="1"/>
</dbReference>
<comment type="function">
    <text evidence="8">Reversible hydration of carbon dioxide.</text>
</comment>
<comment type="similarity">
    <text evidence="1 8">Belongs to the beta-class carbonic anhydrase family.</text>
</comment>
<dbReference type="GO" id="GO:0034599">
    <property type="term" value="P:cellular response to oxidative stress"/>
    <property type="evidence" value="ECO:0007669"/>
    <property type="project" value="TreeGrafter"/>
</dbReference>
<evidence type="ECO:0000256" key="2">
    <source>
        <dbReference type="ARBA" id="ARBA00012925"/>
    </source>
</evidence>
<feature type="non-terminal residue" evidence="9">
    <location>
        <position position="238"/>
    </location>
</feature>
<dbReference type="AlphaFoldDB" id="A0A3E2HEP8"/>
<dbReference type="Pfam" id="PF00484">
    <property type="entry name" value="Pro_CA"/>
    <property type="match status" value="1"/>
</dbReference>
<feature type="binding site" evidence="7">
    <location>
        <position position="49"/>
    </location>
    <ligand>
        <name>Zn(2+)</name>
        <dbReference type="ChEBI" id="CHEBI:29105"/>
    </ligand>
</feature>
<dbReference type="InterPro" id="IPR001765">
    <property type="entry name" value="Carbonic_anhydrase"/>
</dbReference>
<comment type="catalytic activity">
    <reaction evidence="6 8">
        <text>hydrogencarbonate + H(+) = CO2 + H2O</text>
        <dbReference type="Rhea" id="RHEA:10748"/>
        <dbReference type="ChEBI" id="CHEBI:15377"/>
        <dbReference type="ChEBI" id="CHEBI:15378"/>
        <dbReference type="ChEBI" id="CHEBI:16526"/>
        <dbReference type="ChEBI" id="CHEBI:17544"/>
        <dbReference type="EC" id="4.2.1.1"/>
    </reaction>
</comment>
<dbReference type="OrthoDB" id="10248475at2759"/>
<dbReference type="GO" id="GO:0004089">
    <property type="term" value="F:carbonate dehydratase activity"/>
    <property type="evidence" value="ECO:0007669"/>
    <property type="project" value="UniProtKB-UniRule"/>
</dbReference>
<feature type="non-terminal residue" evidence="9">
    <location>
        <position position="1"/>
    </location>
</feature>
<sequence length="238" mass="25820">MGSAQEDIFEYALSSNAAWAGYKSHQNPSFFPKLAAGQSPTILWLGCSDSRVPETTVLGLQPGDVFVHRNIGNIISPTDINSSSVIEYAVSHLRVQHIFLCGHTCCGGAAAALSDNRVGGVLDTWLAPLKGIRRQHEPELKELGRMEHGDNEPARRLAELNVEEGVKVLLSNYIVEEAVRERGLKVHGVLFDVASGRLRDLGVGNVVRKKTDVEEGVVVRGNHGMLVFGENGATMTVR</sequence>
<dbReference type="Proteomes" id="UP000258309">
    <property type="component" value="Unassembled WGS sequence"/>
</dbReference>
<feature type="binding site" evidence="7">
    <location>
        <position position="106"/>
    </location>
    <ligand>
        <name>Zn(2+)</name>
        <dbReference type="ChEBI" id="CHEBI:29105"/>
    </ligand>
</feature>
<evidence type="ECO:0000256" key="8">
    <source>
        <dbReference type="RuleBase" id="RU003956"/>
    </source>
</evidence>
<reference evidence="9 10" key="1">
    <citation type="submission" date="2018-05" db="EMBL/GenBank/DDBJ databases">
        <title>Draft genome sequence of Scytalidium lignicola DSM 105466, a ubiquitous saprotrophic fungus.</title>
        <authorList>
            <person name="Buettner E."/>
            <person name="Gebauer A.M."/>
            <person name="Hofrichter M."/>
            <person name="Liers C."/>
            <person name="Kellner H."/>
        </authorList>
    </citation>
    <scope>NUCLEOTIDE SEQUENCE [LARGE SCALE GENOMIC DNA]</scope>
    <source>
        <strain evidence="9 10">DSM 105466</strain>
    </source>
</reference>
<dbReference type="PANTHER" id="PTHR11002:SF76">
    <property type="entry name" value="CARBONIC ANHYDRASE"/>
    <property type="match status" value="1"/>
</dbReference>
<comment type="cofactor">
    <cofactor evidence="7">
        <name>Zn(2+)</name>
        <dbReference type="ChEBI" id="CHEBI:29105"/>
    </cofactor>
    <text evidence="7">Binds 1 zinc ion per subunit.</text>
</comment>
<evidence type="ECO:0000256" key="4">
    <source>
        <dbReference type="ARBA" id="ARBA00022833"/>
    </source>
</evidence>
<dbReference type="PROSITE" id="PS00705">
    <property type="entry name" value="PROK_CO2_ANHYDRASE_2"/>
    <property type="match status" value="1"/>
</dbReference>
<protein>
    <recommendedName>
        <fullName evidence="2 8">Carbonic anhydrase</fullName>
        <ecNumber evidence="2 8">4.2.1.1</ecNumber>
    </recommendedName>
    <alternativeName>
        <fullName evidence="8">Carbonate dehydratase</fullName>
    </alternativeName>
</protein>
<evidence type="ECO:0000256" key="6">
    <source>
        <dbReference type="ARBA" id="ARBA00048348"/>
    </source>
</evidence>
<evidence type="ECO:0000256" key="3">
    <source>
        <dbReference type="ARBA" id="ARBA00022723"/>
    </source>
</evidence>
<keyword evidence="10" id="KW-1185">Reference proteome</keyword>
<dbReference type="CDD" id="cd00883">
    <property type="entry name" value="beta_CA_cladeA"/>
    <property type="match status" value="1"/>
</dbReference>
<dbReference type="Gene3D" id="3.40.1050.10">
    <property type="entry name" value="Carbonic anhydrase"/>
    <property type="match status" value="1"/>
</dbReference>
<dbReference type="GO" id="GO:0071244">
    <property type="term" value="P:cellular response to carbon dioxide"/>
    <property type="evidence" value="ECO:0007669"/>
    <property type="project" value="TreeGrafter"/>
</dbReference>
<dbReference type="InterPro" id="IPR015892">
    <property type="entry name" value="Carbonic_anhydrase_CS"/>
</dbReference>
<dbReference type="GO" id="GO:0015976">
    <property type="term" value="P:carbon utilization"/>
    <property type="evidence" value="ECO:0007669"/>
    <property type="project" value="InterPro"/>
</dbReference>
<dbReference type="SUPFAM" id="SSF53056">
    <property type="entry name" value="beta-carbonic anhydrase, cab"/>
    <property type="match status" value="1"/>
</dbReference>
<gene>
    <name evidence="9" type="ORF">B7463_g4695</name>
</gene>
<dbReference type="EMBL" id="NCSJ02000071">
    <property type="protein sequence ID" value="RFU31633.1"/>
    <property type="molecule type" value="Genomic_DNA"/>
</dbReference>
<evidence type="ECO:0000256" key="1">
    <source>
        <dbReference type="ARBA" id="ARBA00006217"/>
    </source>
</evidence>
<dbReference type="STRING" id="5539.A0A3E2HEP8"/>
<dbReference type="OMA" id="NVAWAHE"/>
<evidence type="ECO:0000256" key="7">
    <source>
        <dbReference type="PIRSR" id="PIRSR601765-1"/>
    </source>
</evidence>
<keyword evidence="4 7" id="KW-0862">Zinc</keyword>
<feature type="binding site" evidence="7">
    <location>
        <position position="47"/>
    </location>
    <ligand>
        <name>Zn(2+)</name>
        <dbReference type="ChEBI" id="CHEBI:29105"/>
    </ligand>
</feature>
<dbReference type="InterPro" id="IPR036874">
    <property type="entry name" value="Carbonic_anhydrase_sf"/>
</dbReference>
<dbReference type="GO" id="GO:0008270">
    <property type="term" value="F:zinc ion binding"/>
    <property type="evidence" value="ECO:0007669"/>
    <property type="project" value="UniProtKB-UniRule"/>
</dbReference>
<organism evidence="9 10">
    <name type="scientific">Scytalidium lignicola</name>
    <name type="common">Hyphomycete</name>
    <dbReference type="NCBI Taxonomy" id="5539"/>
    <lineage>
        <taxon>Eukaryota</taxon>
        <taxon>Fungi</taxon>
        <taxon>Dikarya</taxon>
        <taxon>Ascomycota</taxon>
        <taxon>Pezizomycotina</taxon>
        <taxon>Leotiomycetes</taxon>
        <taxon>Leotiomycetes incertae sedis</taxon>
        <taxon>Scytalidium</taxon>
    </lineage>
</organism>
<dbReference type="EC" id="4.2.1.1" evidence="2 8"/>
<evidence type="ECO:0000256" key="5">
    <source>
        <dbReference type="ARBA" id="ARBA00023239"/>
    </source>
</evidence>
<dbReference type="GO" id="GO:0005737">
    <property type="term" value="C:cytoplasm"/>
    <property type="evidence" value="ECO:0007669"/>
    <property type="project" value="TreeGrafter"/>
</dbReference>
<keyword evidence="3 7" id="KW-0479">Metal-binding</keyword>
<feature type="binding site" evidence="7">
    <location>
        <position position="103"/>
    </location>
    <ligand>
        <name>Zn(2+)</name>
        <dbReference type="ChEBI" id="CHEBI:29105"/>
    </ligand>
</feature>
<dbReference type="SMART" id="SM00947">
    <property type="entry name" value="Pro_CA"/>
    <property type="match status" value="1"/>
</dbReference>
<evidence type="ECO:0000313" key="10">
    <source>
        <dbReference type="Proteomes" id="UP000258309"/>
    </source>
</evidence>
<accession>A0A3E2HEP8</accession>
<evidence type="ECO:0000313" key="9">
    <source>
        <dbReference type="EMBL" id="RFU31633.1"/>
    </source>
</evidence>
<keyword evidence="5 8" id="KW-0456">Lyase</keyword>
<comment type="caution">
    <text evidence="9">The sequence shown here is derived from an EMBL/GenBank/DDBJ whole genome shotgun (WGS) entry which is preliminary data.</text>
</comment>